<dbReference type="PANTHER" id="PTHR46494:SF1">
    <property type="entry name" value="CORA FAMILY METAL ION TRANSPORTER (EUROFUNG)"/>
    <property type="match status" value="1"/>
</dbReference>
<dbReference type="GO" id="GO:0000287">
    <property type="term" value="F:magnesium ion binding"/>
    <property type="evidence" value="ECO:0007669"/>
    <property type="project" value="TreeGrafter"/>
</dbReference>
<dbReference type="InterPro" id="IPR045861">
    <property type="entry name" value="CorA_cytoplasmic_dom"/>
</dbReference>
<reference evidence="13 14" key="1">
    <citation type="submission" date="2016-11" db="EMBL/GenBank/DDBJ databases">
        <authorList>
            <person name="Jaros S."/>
            <person name="Januszkiewicz K."/>
            <person name="Wedrychowicz H."/>
        </authorList>
    </citation>
    <scope>NUCLEOTIDE SEQUENCE [LARGE SCALE GENOMIC DNA]</scope>
    <source>
        <strain evidence="13 14">DSM 44666</strain>
    </source>
</reference>
<comment type="catalytic activity">
    <reaction evidence="10">
        <text>Mg(2+)(in) = Mg(2+)(out)</text>
        <dbReference type="Rhea" id="RHEA:29827"/>
        <dbReference type="ChEBI" id="CHEBI:18420"/>
    </reaction>
</comment>
<name>A0A1M4ZYC0_9BACL</name>
<keyword evidence="5 12" id="KW-0812">Transmembrane</keyword>
<dbReference type="NCBIfam" id="TIGR00383">
    <property type="entry name" value="corA"/>
    <property type="match status" value="1"/>
</dbReference>
<dbReference type="Proteomes" id="UP000184476">
    <property type="component" value="Unassembled WGS sequence"/>
</dbReference>
<keyword evidence="9 12" id="KW-0472">Membrane</keyword>
<dbReference type="AlphaFoldDB" id="A0A1M4ZYC0"/>
<keyword evidence="7 12" id="KW-1133">Transmembrane helix</keyword>
<evidence type="ECO:0000256" key="6">
    <source>
        <dbReference type="ARBA" id="ARBA00022842"/>
    </source>
</evidence>
<keyword evidence="3 12" id="KW-0813">Transport</keyword>
<dbReference type="STRING" id="112248.SAMN05444392_11145"/>
<keyword evidence="6 12" id="KW-0460">Magnesium</keyword>
<evidence type="ECO:0000256" key="5">
    <source>
        <dbReference type="ARBA" id="ARBA00022692"/>
    </source>
</evidence>
<evidence type="ECO:0000256" key="4">
    <source>
        <dbReference type="ARBA" id="ARBA00022475"/>
    </source>
</evidence>
<proteinExistence type="inferred from homology"/>
<evidence type="ECO:0000256" key="7">
    <source>
        <dbReference type="ARBA" id="ARBA00022989"/>
    </source>
</evidence>
<sequence>MIRIMAMDGTGELHFPDQINDLLQQTWNWYWVDFSKPTPEEAKKLERFSFHPLAVKDCFYYFQKPKLDYYDQYQFLVLNAFDVDYQVHEVDLFFSHRFVVTYHFEQHNEIDTVWERIANHNIGGLRERGPAGITYKIIDKLVDSYFPTVQNIEHQLVQYENDLFDHPDASNRFVRDIFKMRKHLLDLRLAILPMRDLLYRIVNSRHIHLGNEKYYYLHIHEHLEKLSQSIESSTNMASDIRDHYMSVNSHRLNKHMMILTIITVIFMPLTFIAGIYGMNFKFMPELEWRYGYFVVIGVMVTIAILLTINYRGFFTKDDI</sequence>
<comment type="similarity">
    <text evidence="2 12">Belongs to the CorA metal ion transporter (MIT) (TC 1.A.35) family.</text>
</comment>
<dbReference type="Gene3D" id="3.30.460.20">
    <property type="entry name" value="CorA soluble domain-like"/>
    <property type="match status" value="1"/>
</dbReference>
<evidence type="ECO:0000313" key="14">
    <source>
        <dbReference type="Proteomes" id="UP000184476"/>
    </source>
</evidence>
<dbReference type="InterPro" id="IPR045863">
    <property type="entry name" value="CorA_TM1_TM2"/>
</dbReference>
<dbReference type="Gene3D" id="1.20.58.340">
    <property type="entry name" value="Magnesium transport protein CorA, transmembrane region"/>
    <property type="match status" value="2"/>
</dbReference>
<dbReference type="GO" id="GO:0050897">
    <property type="term" value="F:cobalt ion binding"/>
    <property type="evidence" value="ECO:0007669"/>
    <property type="project" value="TreeGrafter"/>
</dbReference>
<evidence type="ECO:0000256" key="8">
    <source>
        <dbReference type="ARBA" id="ARBA00023065"/>
    </source>
</evidence>
<dbReference type="Pfam" id="PF01544">
    <property type="entry name" value="CorA"/>
    <property type="match status" value="1"/>
</dbReference>
<feature type="transmembrane region" description="Helical" evidence="12">
    <location>
        <begin position="256"/>
        <end position="278"/>
    </location>
</feature>
<dbReference type="SUPFAM" id="SSF144083">
    <property type="entry name" value="Magnesium transport protein CorA, transmembrane region"/>
    <property type="match status" value="1"/>
</dbReference>
<dbReference type="FunFam" id="1.20.58.340:FF:000004">
    <property type="entry name" value="Magnesium transport protein CorA"/>
    <property type="match status" value="1"/>
</dbReference>
<dbReference type="InterPro" id="IPR004488">
    <property type="entry name" value="Mg/Co-transport_prot_CorA"/>
</dbReference>
<dbReference type="SUPFAM" id="SSF143865">
    <property type="entry name" value="CorA soluble domain-like"/>
    <property type="match status" value="1"/>
</dbReference>
<evidence type="ECO:0000256" key="2">
    <source>
        <dbReference type="ARBA" id="ARBA00009765"/>
    </source>
</evidence>
<evidence type="ECO:0000313" key="13">
    <source>
        <dbReference type="EMBL" id="SHF22985.1"/>
    </source>
</evidence>
<evidence type="ECO:0000256" key="12">
    <source>
        <dbReference type="RuleBase" id="RU362010"/>
    </source>
</evidence>
<dbReference type="PANTHER" id="PTHR46494">
    <property type="entry name" value="CORA FAMILY METAL ION TRANSPORTER (EUROFUNG)"/>
    <property type="match status" value="1"/>
</dbReference>
<evidence type="ECO:0000256" key="3">
    <source>
        <dbReference type="ARBA" id="ARBA00022448"/>
    </source>
</evidence>
<evidence type="ECO:0000256" key="9">
    <source>
        <dbReference type="ARBA" id="ARBA00023136"/>
    </source>
</evidence>
<accession>A0A1M4ZYC0</accession>
<gene>
    <name evidence="12" type="primary">corA</name>
    <name evidence="13" type="ORF">SAMN05444392_11145</name>
</gene>
<organism evidence="13 14">
    <name type="scientific">Seinonella peptonophila</name>
    <dbReference type="NCBI Taxonomy" id="112248"/>
    <lineage>
        <taxon>Bacteria</taxon>
        <taxon>Bacillati</taxon>
        <taxon>Bacillota</taxon>
        <taxon>Bacilli</taxon>
        <taxon>Bacillales</taxon>
        <taxon>Thermoactinomycetaceae</taxon>
        <taxon>Seinonella</taxon>
    </lineage>
</organism>
<protein>
    <recommendedName>
        <fullName evidence="12">Magnesium transport protein CorA</fullName>
    </recommendedName>
</protein>
<dbReference type="RefSeq" id="WP_073156289.1">
    <property type="nucleotide sequence ID" value="NZ_FQVL01000011.1"/>
</dbReference>
<evidence type="ECO:0000256" key="1">
    <source>
        <dbReference type="ARBA" id="ARBA00004651"/>
    </source>
</evidence>
<comment type="subcellular location">
    <subcellularLocation>
        <location evidence="1">Cell membrane</location>
        <topology evidence="1">Multi-pass membrane protein</topology>
    </subcellularLocation>
    <subcellularLocation>
        <location evidence="12">Membrane</location>
        <topology evidence="12">Multi-pass membrane protein</topology>
    </subcellularLocation>
</comment>
<keyword evidence="8 12" id="KW-0406">Ion transport</keyword>
<evidence type="ECO:0000256" key="10">
    <source>
        <dbReference type="ARBA" id="ARBA00034269"/>
    </source>
</evidence>
<keyword evidence="4 12" id="KW-1003">Cell membrane</keyword>
<dbReference type="GO" id="GO:0015095">
    <property type="term" value="F:magnesium ion transmembrane transporter activity"/>
    <property type="evidence" value="ECO:0007669"/>
    <property type="project" value="UniProtKB-UniRule"/>
</dbReference>
<dbReference type="GO" id="GO:0015087">
    <property type="term" value="F:cobalt ion transmembrane transporter activity"/>
    <property type="evidence" value="ECO:0007669"/>
    <property type="project" value="UniProtKB-UniRule"/>
</dbReference>
<feature type="transmembrane region" description="Helical" evidence="12">
    <location>
        <begin position="290"/>
        <end position="310"/>
    </location>
</feature>
<dbReference type="EMBL" id="FQVL01000011">
    <property type="protein sequence ID" value="SHF22985.1"/>
    <property type="molecule type" value="Genomic_DNA"/>
</dbReference>
<comment type="function">
    <text evidence="11">Mediates influx of magnesium ions. Alternates between open and closed states. Activated by low cytoplasmic Mg(2+) levels. Inactive when cytoplasmic Mg(2+) levels are high.</text>
</comment>
<keyword evidence="14" id="KW-1185">Reference proteome</keyword>
<dbReference type="InterPro" id="IPR002523">
    <property type="entry name" value="MgTranspt_CorA/ZnTranspt_ZntB"/>
</dbReference>
<evidence type="ECO:0000256" key="11">
    <source>
        <dbReference type="ARBA" id="ARBA00045497"/>
    </source>
</evidence>
<dbReference type="GO" id="GO:0005886">
    <property type="term" value="C:plasma membrane"/>
    <property type="evidence" value="ECO:0007669"/>
    <property type="project" value="UniProtKB-SubCell"/>
</dbReference>